<reference evidence="7 8" key="1">
    <citation type="journal article" date="2008" name="PLoS Genet.">
        <title>Genomic islands in the pathogenic filamentous fungus Aspergillus fumigatus.</title>
        <authorList>
            <person name="Fedorova N.D."/>
            <person name="Khaldi N."/>
            <person name="Joardar V.S."/>
            <person name="Maiti R."/>
            <person name="Amedeo P."/>
            <person name="Anderson M.J."/>
            <person name="Crabtree J."/>
            <person name="Silva J.C."/>
            <person name="Badger J.H."/>
            <person name="Albarraq A."/>
            <person name="Angiuoli S."/>
            <person name="Bussey H."/>
            <person name="Bowyer P."/>
            <person name="Cotty P.J."/>
            <person name="Dyer P.S."/>
            <person name="Egan A."/>
            <person name="Galens K."/>
            <person name="Fraser-Liggett C.M."/>
            <person name="Haas B.J."/>
            <person name="Inman J.M."/>
            <person name="Kent R."/>
            <person name="Lemieux S."/>
            <person name="Malavazi I."/>
            <person name="Orvis J."/>
            <person name="Roemer T."/>
            <person name="Ronning C.M."/>
            <person name="Sundaram J.P."/>
            <person name="Sutton G."/>
            <person name="Turner G."/>
            <person name="Venter J.C."/>
            <person name="White O.R."/>
            <person name="Whitty B.R."/>
            <person name="Youngman P."/>
            <person name="Wolfe K.H."/>
            <person name="Goldman G.H."/>
            <person name="Wortman J.R."/>
            <person name="Jiang B."/>
            <person name="Denning D.W."/>
            <person name="Nierman W.C."/>
        </authorList>
    </citation>
    <scope>NUCLEOTIDE SEQUENCE [LARGE SCALE GENOMIC DNA]</scope>
    <source>
        <strain evidence="8">ATCC 1007 / CBS 513.65 / DSM 816 / NCTC 3887 / NRRL 1</strain>
    </source>
</reference>
<dbReference type="Pfam" id="PF17851">
    <property type="entry name" value="GH43_C2"/>
    <property type="match status" value="1"/>
</dbReference>
<evidence type="ECO:0000256" key="3">
    <source>
        <dbReference type="ARBA" id="ARBA00022801"/>
    </source>
</evidence>
<dbReference type="GO" id="GO:0004553">
    <property type="term" value="F:hydrolase activity, hydrolyzing O-glycosyl compounds"/>
    <property type="evidence" value="ECO:0007669"/>
    <property type="project" value="InterPro"/>
</dbReference>
<dbReference type="OrthoDB" id="408373at2759"/>
<keyword evidence="4 5" id="KW-0326">Glycosidase</keyword>
<dbReference type="VEuPathDB" id="FungiDB:ACLA_072000"/>
<dbReference type="RefSeq" id="XP_001275593.1">
    <property type="nucleotide sequence ID" value="XM_001275592.1"/>
</dbReference>
<proteinExistence type="inferred from homology"/>
<evidence type="ECO:0000259" key="6">
    <source>
        <dbReference type="Pfam" id="PF17851"/>
    </source>
</evidence>
<dbReference type="Proteomes" id="UP000006701">
    <property type="component" value="Unassembled WGS sequence"/>
</dbReference>
<dbReference type="Gene3D" id="2.115.10.20">
    <property type="entry name" value="Glycosyl hydrolase domain, family 43"/>
    <property type="match status" value="2"/>
</dbReference>
<dbReference type="InterPro" id="IPR023296">
    <property type="entry name" value="Glyco_hydro_beta-prop_sf"/>
</dbReference>
<dbReference type="KEGG" id="act:ACLA_072000"/>
<dbReference type="Pfam" id="PF04616">
    <property type="entry name" value="Glyco_hydro_43"/>
    <property type="match status" value="1"/>
</dbReference>
<dbReference type="InterPro" id="IPR041542">
    <property type="entry name" value="GH43_C2"/>
</dbReference>
<accession>A1C6Z6</accession>
<feature type="domain" description="Beta-xylosidase C-terminal Concanavalin A-like" evidence="6">
    <location>
        <begin position="270"/>
        <end position="472"/>
    </location>
</feature>
<dbReference type="Gene3D" id="2.60.120.200">
    <property type="match status" value="1"/>
</dbReference>
<keyword evidence="2" id="KW-0732">Signal</keyword>
<evidence type="ECO:0000256" key="4">
    <source>
        <dbReference type="ARBA" id="ARBA00023295"/>
    </source>
</evidence>
<dbReference type="AlphaFoldDB" id="A1C6Z6"/>
<sequence length="486" mass="53906">MASLGFSHPTPPQPYTNPLFPSWHSDLTCVYVPEQDTFFCATSTLVAFPGLPVYAGKDLQNWKLASNVFNRPSQIPDLRITDGQQSGIYAPTHRYHDGIFYLIVSYLGPQTKSLLFTLSDPFSGAAWCEPLVFSVRGIDPELFWDDDGTVYVTSADDQQIQQCSLDLRTGETGLMVGHADLFYDDGDGHWWAVALSTRSGPEWKNYPMGREMVLAAATGDEGEWPVVQPVHGQMQSPLPRPNRGIRRGDAAWINEPDEIDFLTGSSIPPHLVYWRHLKPEDFTVSPAGHPRTLRLTPPFYNPTGTEDFQPDDGLTLIIRHQTDTLCAYSVIVSFNPRVADKEAGVTVFLTQQHIDLGVVLLQSSKGLSLAFWFRVEGRGNYRDATPENTVPVPEDWQGGPIRLEIQTVNDSEYVFAAAPARHPKQRMVIGCADALIVSGDTGRFTGSLVGAYATKNGGSDSTPAYISRWRYEGRGRRVDSDRVIPS</sequence>
<organism evidence="7 8">
    <name type="scientific">Aspergillus clavatus (strain ATCC 1007 / CBS 513.65 / DSM 816 / NCTC 3887 / NRRL 1 / QM 1276 / 107)</name>
    <dbReference type="NCBI Taxonomy" id="344612"/>
    <lineage>
        <taxon>Eukaryota</taxon>
        <taxon>Fungi</taxon>
        <taxon>Dikarya</taxon>
        <taxon>Ascomycota</taxon>
        <taxon>Pezizomycotina</taxon>
        <taxon>Eurotiomycetes</taxon>
        <taxon>Eurotiomycetidae</taxon>
        <taxon>Eurotiales</taxon>
        <taxon>Aspergillaceae</taxon>
        <taxon>Aspergillus</taxon>
        <taxon>Aspergillus subgen. Fumigati</taxon>
    </lineage>
</organism>
<comment type="similarity">
    <text evidence="1 5">Belongs to the glycosyl hydrolase 43 family.</text>
</comment>
<dbReference type="SUPFAM" id="SSF49899">
    <property type="entry name" value="Concanavalin A-like lectins/glucanases"/>
    <property type="match status" value="1"/>
</dbReference>
<dbReference type="HOGENOM" id="CLU_016508_3_0_1"/>
<dbReference type="GO" id="GO:0005975">
    <property type="term" value="P:carbohydrate metabolic process"/>
    <property type="evidence" value="ECO:0007669"/>
    <property type="project" value="InterPro"/>
</dbReference>
<dbReference type="STRING" id="344612.A1C6Z6"/>
<keyword evidence="8" id="KW-1185">Reference proteome</keyword>
<evidence type="ECO:0000256" key="2">
    <source>
        <dbReference type="ARBA" id="ARBA00022729"/>
    </source>
</evidence>
<evidence type="ECO:0000313" key="8">
    <source>
        <dbReference type="Proteomes" id="UP000006701"/>
    </source>
</evidence>
<protein>
    <submittedName>
        <fullName evidence="7">Xylosidase: arabinofuranosidase</fullName>
    </submittedName>
</protein>
<name>A1C6Z6_ASPCL</name>
<dbReference type="InterPro" id="IPR013320">
    <property type="entry name" value="ConA-like_dom_sf"/>
</dbReference>
<keyword evidence="3 5" id="KW-0378">Hydrolase</keyword>
<dbReference type="OMA" id="YWRYPKT"/>
<dbReference type="PANTHER" id="PTHR42812">
    <property type="entry name" value="BETA-XYLOSIDASE"/>
    <property type="match status" value="1"/>
</dbReference>
<dbReference type="InterPro" id="IPR006710">
    <property type="entry name" value="Glyco_hydro_43"/>
</dbReference>
<dbReference type="InterPro" id="IPR051795">
    <property type="entry name" value="Glycosyl_Hydrlase_43"/>
</dbReference>
<dbReference type="SUPFAM" id="SSF75005">
    <property type="entry name" value="Arabinanase/levansucrase/invertase"/>
    <property type="match status" value="1"/>
</dbReference>
<dbReference type="GeneID" id="4708238"/>
<evidence type="ECO:0000313" key="7">
    <source>
        <dbReference type="EMBL" id="EAW14167.1"/>
    </source>
</evidence>
<dbReference type="eggNOG" id="ENOG502SIVT">
    <property type="taxonomic scope" value="Eukaryota"/>
</dbReference>
<dbReference type="EMBL" id="DS027045">
    <property type="protein sequence ID" value="EAW14167.1"/>
    <property type="molecule type" value="Genomic_DNA"/>
</dbReference>
<dbReference type="PANTHER" id="PTHR42812:SF17">
    <property type="entry name" value="BETA-XYLOSIDASE C-TERMINAL CONCANAVALIN A-LIKE DOMAIN-CONTAINING PROTEIN-RELATED"/>
    <property type="match status" value="1"/>
</dbReference>
<evidence type="ECO:0000256" key="1">
    <source>
        <dbReference type="ARBA" id="ARBA00009865"/>
    </source>
</evidence>
<evidence type="ECO:0000256" key="5">
    <source>
        <dbReference type="RuleBase" id="RU361187"/>
    </source>
</evidence>
<gene>
    <name evidence="7" type="ORF">ACLA_072000</name>
</gene>